<dbReference type="PROSITE" id="PS50005">
    <property type="entry name" value="TPR"/>
    <property type="match status" value="1"/>
</dbReference>
<feature type="compositionally biased region" description="Acidic residues" evidence="3">
    <location>
        <begin position="124"/>
        <end position="136"/>
    </location>
</feature>
<evidence type="ECO:0000313" key="4">
    <source>
        <dbReference type="EMBL" id="VDM76251.1"/>
    </source>
</evidence>
<evidence type="ECO:0000256" key="1">
    <source>
        <dbReference type="PROSITE-ProRule" id="PRU00023"/>
    </source>
</evidence>
<evidence type="ECO:0000256" key="2">
    <source>
        <dbReference type="PROSITE-ProRule" id="PRU00339"/>
    </source>
</evidence>
<evidence type="ECO:0000313" key="5">
    <source>
        <dbReference type="Proteomes" id="UP000270094"/>
    </source>
</evidence>
<keyword evidence="2" id="KW-0802">TPR repeat</keyword>
<feature type="repeat" description="ANK" evidence="1">
    <location>
        <begin position="173"/>
        <end position="194"/>
    </location>
</feature>
<dbReference type="PROSITE" id="PS50088">
    <property type="entry name" value="ANK_REPEAT"/>
    <property type="match status" value="1"/>
</dbReference>
<dbReference type="Proteomes" id="UP000270094">
    <property type="component" value="Unassembled WGS sequence"/>
</dbReference>
<dbReference type="InterPro" id="IPR002110">
    <property type="entry name" value="Ankyrin_rpt"/>
</dbReference>
<dbReference type="AlphaFoldDB" id="A0A3P7ITI2"/>
<proteinExistence type="predicted"/>
<dbReference type="OrthoDB" id="4772757at2759"/>
<reference evidence="4 5" key="1">
    <citation type="submission" date="2018-11" db="EMBL/GenBank/DDBJ databases">
        <authorList>
            <consortium name="Pathogen Informatics"/>
        </authorList>
    </citation>
    <scope>NUCLEOTIDE SEQUENCE [LARGE SCALE GENOMIC DNA]</scope>
</reference>
<sequence>MELAQVLMFAGDFLAAQNALFECLLHNKSTLAPDDAELLDARLCQTKVLIFEAKCRQKFSTKTHLLDEFDLINDQIPDSCPSLRASIYFAMGQFLLQSGNSEEASSYLSRANTLRKDEDVGGSGEEEEENEEATDELDTRPPKAILRECIELARLRNSDQEIEKDRDKEKNGHGETRLHIAARSNDIAMVEKLIAAVSYLQTDCSTNKKGQTELIMQIGHEALQCTISS</sequence>
<keyword evidence="5" id="KW-1185">Reference proteome</keyword>
<gene>
    <name evidence="4" type="ORF">SVUK_LOCUS11249</name>
</gene>
<protein>
    <submittedName>
        <fullName evidence="4">Uncharacterized protein</fullName>
    </submittedName>
</protein>
<dbReference type="InterPro" id="IPR019734">
    <property type="entry name" value="TPR_rpt"/>
</dbReference>
<dbReference type="EMBL" id="UYYB01096618">
    <property type="protein sequence ID" value="VDM76251.1"/>
    <property type="molecule type" value="Genomic_DNA"/>
</dbReference>
<organism evidence="4 5">
    <name type="scientific">Strongylus vulgaris</name>
    <name type="common">Blood worm</name>
    <dbReference type="NCBI Taxonomy" id="40348"/>
    <lineage>
        <taxon>Eukaryota</taxon>
        <taxon>Metazoa</taxon>
        <taxon>Ecdysozoa</taxon>
        <taxon>Nematoda</taxon>
        <taxon>Chromadorea</taxon>
        <taxon>Rhabditida</taxon>
        <taxon>Rhabditina</taxon>
        <taxon>Rhabditomorpha</taxon>
        <taxon>Strongyloidea</taxon>
        <taxon>Strongylidae</taxon>
        <taxon>Strongylus</taxon>
    </lineage>
</organism>
<dbReference type="PROSITE" id="PS50297">
    <property type="entry name" value="ANK_REP_REGION"/>
    <property type="match status" value="1"/>
</dbReference>
<keyword evidence="1" id="KW-0040">ANK repeat</keyword>
<evidence type="ECO:0000256" key="3">
    <source>
        <dbReference type="SAM" id="MobiDB-lite"/>
    </source>
</evidence>
<accession>A0A3P7ITI2</accession>
<feature type="repeat" description="TPR" evidence="2">
    <location>
        <begin position="85"/>
        <end position="118"/>
    </location>
</feature>
<name>A0A3P7ITI2_STRVU</name>
<feature type="region of interest" description="Disordered" evidence="3">
    <location>
        <begin position="109"/>
        <end position="140"/>
    </location>
</feature>